<dbReference type="GO" id="GO:0000272">
    <property type="term" value="P:polysaccharide catabolic process"/>
    <property type="evidence" value="ECO:0007669"/>
    <property type="project" value="TreeGrafter"/>
</dbReference>
<evidence type="ECO:0000259" key="2">
    <source>
        <dbReference type="Pfam" id="PF22848"/>
    </source>
</evidence>
<comment type="caution">
    <text evidence="3">The sequence shown here is derived from an EMBL/GenBank/DDBJ whole genome shotgun (WGS) entry which is preliminary data.</text>
</comment>
<dbReference type="PANTHER" id="PTHR43576:SF2">
    <property type="entry name" value="INTRACELLULAR EXO-ALPHA-L-ARABINOFURANOSIDASE 2"/>
    <property type="match status" value="1"/>
</dbReference>
<dbReference type="Gene3D" id="3.20.20.80">
    <property type="entry name" value="Glycosidases"/>
    <property type="match status" value="1"/>
</dbReference>
<dbReference type="InterPro" id="IPR017853">
    <property type="entry name" value="GH"/>
</dbReference>
<feature type="non-terminal residue" evidence="3">
    <location>
        <position position="236"/>
    </location>
</feature>
<dbReference type="PANTHER" id="PTHR43576">
    <property type="entry name" value="ALPHA-L-ARABINOFURANOSIDASE C-RELATED"/>
    <property type="match status" value="1"/>
</dbReference>
<dbReference type="EMBL" id="DVHA01000284">
    <property type="protein sequence ID" value="HIR61636.1"/>
    <property type="molecule type" value="Genomic_DNA"/>
</dbReference>
<evidence type="ECO:0000313" key="3">
    <source>
        <dbReference type="EMBL" id="HIR61636.1"/>
    </source>
</evidence>
<name>A0A9D1DZD0_9FIRM</name>
<accession>A0A9D1DZD0</accession>
<reference evidence="3" key="1">
    <citation type="submission" date="2020-10" db="EMBL/GenBank/DDBJ databases">
        <authorList>
            <person name="Gilroy R."/>
        </authorList>
    </citation>
    <scope>NUCLEOTIDE SEQUENCE</scope>
    <source>
        <strain evidence="3">CHK189-12415</strain>
    </source>
</reference>
<comment type="pathway">
    <text evidence="1">Glycan metabolism.</text>
</comment>
<gene>
    <name evidence="3" type="ORF">IAB37_08695</name>
</gene>
<dbReference type="Pfam" id="PF22848">
    <property type="entry name" value="ASD1_dom"/>
    <property type="match status" value="1"/>
</dbReference>
<protein>
    <submittedName>
        <fullName evidence="3">Alpha-L-arabinofuranosidase</fullName>
    </submittedName>
</protein>
<feature type="domain" description="Alpha-L-arabinofuranosidase 1 catalytic" evidence="2">
    <location>
        <begin position="58"/>
        <end position="198"/>
    </location>
</feature>
<sequence>MKTVTVKTGAPTGAVISPALHSQFIEHLGSCIYGGLWVGKDSPIPNIEGFRKDILEPLSALRPPVIRWPGGCFADTYHWRDGIGKDRPVIFNGNFGTNRTEDNSFGTDEFMRLCALTGSKPWLNLNLLSGSVREAVEWAEYCNRTESTALSDMRRENGSDAPYGVEMWGIGNEVWAGGGNMTPEDYASLYRRFASAMPHFTRPDGSPLPQTYILSGPDGNKPKERVRWTRDLFKAL</sequence>
<proteinExistence type="predicted"/>
<dbReference type="Proteomes" id="UP000824241">
    <property type="component" value="Unassembled WGS sequence"/>
</dbReference>
<evidence type="ECO:0000256" key="1">
    <source>
        <dbReference type="ARBA" id="ARBA00004881"/>
    </source>
</evidence>
<dbReference type="AlphaFoldDB" id="A0A9D1DZD0"/>
<reference evidence="3" key="2">
    <citation type="journal article" date="2021" name="PeerJ">
        <title>Extensive microbial diversity within the chicken gut microbiome revealed by metagenomics and culture.</title>
        <authorList>
            <person name="Gilroy R."/>
            <person name="Ravi A."/>
            <person name="Getino M."/>
            <person name="Pursley I."/>
            <person name="Horton D.L."/>
            <person name="Alikhan N.F."/>
            <person name="Baker D."/>
            <person name="Gharbi K."/>
            <person name="Hall N."/>
            <person name="Watson M."/>
            <person name="Adriaenssens E.M."/>
            <person name="Foster-Nyarko E."/>
            <person name="Jarju S."/>
            <person name="Secka A."/>
            <person name="Antonio M."/>
            <person name="Oren A."/>
            <person name="Chaudhuri R.R."/>
            <person name="La Ragione R."/>
            <person name="Hildebrand F."/>
            <person name="Pallen M.J."/>
        </authorList>
    </citation>
    <scope>NUCLEOTIDE SEQUENCE</scope>
    <source>
        <strain evidence="3">CHK189-12415</strain>
    </source>
</reference>
<dbReference type="InterPro" id="IPR055235">
    <property type="entry name" value="ASD1_cat"/>
</dbReference>
<evidence type="ECO:0000313" key="4">
    <source>
        <dbReference type="Proteomes" id="UP000824241"/>
    </source>
</evidence>
<dbReference type="SUPFAM" id="SSF51445">
    <property type="entry name" value="(Trans)glycosidases"/>
    <property type="match status" value="1"/>
</dbReference>
<organism evidence="3 4">
    <name type="scientific">Candidatus Faecivivens stercoravium</name>
    <dbReference type="NCBI Taxonomy" id="2840803"/>
    <lineage>
        <taxon>Bacteria</taxon>
        <taxon>Bacillati</taxon>
        <taxon>Bacillota</taxon>
        <taxon>Clostridia</taxon>
        <taxon>Eubacteriales</taxon>
        <taxon>Oscillospiraceae</taxon>
        <taxon>Oscillospiraceae incertae sedis</taxon>
        <taxon>Candidatus Faecivivens</taxon>
    </lineage>
</organism>